<comment type="caution">
    <text evidence="1">The sequence shown here is derived from an EMBL/GenBank/DDBJ whole genome shotgun (WGS) entry which is preliminary data.</text>
</comment>
<dbReference type="Gene3D" id="3.40.50.300">
    <property type="entry name" value="P-loop containing nucleotide triphosphate hydrolases"/>
    <property type="match status" value="1"/>
</dbReference>
<evidence type="ECO:0000313" key="1">
    <source>
        <dbReference type="EMBL" id="MBT1712411.1"/>
    </source>
</evidence>
<dbReference type="RefSeq" id="WP_254087975.1">
    <property type="nucleotide sequence ID" value="NZ_JAHESE010000066.1"/>
</dbReference>
<dbReference type="PANTHER" id="PTHR39206">
    <property type="entry name" value="SLL8004 PROTEIN"/>
    <property type="match status" value="1"/>
</dbReference>
<sequence>MTPEFFVIAGPNGAGKTTYGPRLVPPGVPIFNGDLVFAELVKQYPHIDPERLKGGVPVALEKARDTATELKASFAFETNFSSDLTVELVNHFKHHGYTVSLIYLGLDDIISAETRVATSSGKASMRLVLAEQ</sequence>
<reference evidence="1 2" key="1">
    <citation type="submission" date="2021-05" db="EMBL/GenBank/DDBJ databases">
        <title>A Polyphasic approach of four new species of the genus Ohtaekwangia: Ohtaekwangia histidinii sp. nov., Ohtaekwangia cretensis sp. nov., Ohtaekwangia indiensis sp. nov., Ohtaekwangia reichenbachii sp. nov. from diverse environment.</title>
        <authorList>
            <person name="Octaviana S."/>
        </authorList>
    </citation>
    <scope>NUCLEOTIDE SEQUENCE [LARGE SCALE GENOMIC DNA]</scope>
    <source>
        <strain evidence="1 2">PWU5</strain>
    </source>
</reference>
<accession>A0AAP2E3L0</accession>
<dbReference type="InterPro" id="IPR027417">
    <property type="entry name" value="P-loop_NTPase"/>
</dbReference>
<protein>
    <recommendedName>
        <fullName evidence="3">UDP-N-acetylglucosamine kinase</fullName>
    </recommendedName>
</protein>
<evidence type="ECO:0000313" key="2">
    <source>
        <dbReference type="Proteomes" id="UP001319080"/>
    </source>
</evidence>
<dbReference type="Proteomes" id="UP001319080">
    <property type="component" value="Unassembled WGS sequence"/>
</dbReference>
<proteinExistence type="predicted"/>
<dbReference type="PANTHER" id="PTHR39206:SF1">
    <property type="entry name" value="SLL8004 PROTEIN"/>
    <property type="match status" value="1"/>
</dbReference>
<dbReference type="SUPFAM" id="SSF52540">
    <property type="entry name" value="P-loop containing nucleoside triphosphate hydrolases"/>
    <property type="match status" value="1"/>
</dbReference>
<keyword evidence="2" id="KW-1185">Reference proteome</keyword>
<gene>
    <name evidence="1" type="ORF">KK062_29485</name>
</gene>
<dbReference type="AlphaFoldDB" id="A0AAP2E3L0"/>
<name>A0AAP2E3L0_9BACT</name>
<organism evidence="1 2">
    <name type="scientific">Dawidia cretensis</name>
    <dbReference type="NCBI Taxonomy" id="2782350"/>
    <lineage>
        <taxon>Bacteria</taxon>
        <taxon>Pseudomonadati</taxon>
        <taxon>Bacteroidota</taxon>
        <taxon>Cytophagia</taxon>
        <taxon>Cytophagales</taxon>
        <taxon>Chryseotaleaceae</taxon>
        <taxon>Dawidia</taxon>
    </lineage>
</organism>
<evidence type="ECO:0008006" key="3">
    <source>
        <dbReference type="Google" id="ProtNLM"/>
    </source>
</evidence>
<dbReference type="EMBL" id="JAHESE010000066">
    <property type="protein sequence ID" value="MBT1712411.1"/>
    <property type="molecule type" value="Genomic_DNA"/>
</dbReference>